<dbReference type="PRINTS" id="PR00364">
    <property type="entry name" value="DISEASERSIST"/>
</dbReference>
<dbReference type="InterPro" id="IPR002182">
    <property type="entry name" value="NB-ARC"/>
</dbReference>
<proteinExistence type="inferred from homology"/>
<dbReference type="Proteomes" id="UP000636709">
    <property type="component" value="Unassembled WGS sequence"/>
</dbReference>
<evidence type="ECO:0000259" key="7">
    <source>
        <dbReference type="Pfam" id="PF00931"/>
    </source>
</evidence>
<dbReference type="PANTHER" id="PTHR23155:SF1135">
    <property type="entry name" value="OS08G0246300 PROTEIN"/>
    <property type="match status" value="1"/>
</dbReference>
<evidence type="ECO:0000259" key="9">
    <source>
        <dbReference type="Pfam" id="PF23598"/>
    </source>
</evidence>
<dbReference type="InterPro" id="IPR027417">
    <property type="entry name" value="P-loop_NTPase"/>
</dbReference>
<feature type="domain" description="NB-ARC" evidence="7">
    <location>
        <begin position="194"/>
        <end position="339"/>
    </location>
</feature>
<dbReference type="Gene3D" id="1.20.5.4130">
    <property type="match status" value="1"/>
</dbReference>
<protein>
    <submittedName>
        <fullName evidence="10">Uncharacterized protein</fullName>
    </submittedName>
</protein>
<evidence type="ECO:0000256" key="2">
    <source>
        <dbReference type="ARBA" id="ARBA00022614"/>
    </source>
</evidence>
<keyword evidence="6" id="KW-0175">Coiled coil</keyword>
<feature type="domain" description="Disease resistance R13L4/SHOC-2-like LRR" evidence="9">
    <location>
        <begin position="775"/>
        <end position="877"/>
    </location>
</feature>
<keyword evidence="11" id="KW-1185">Reference proteome</keyword>
<keyword evidence="4" id="KW-0547">Nucleotide-binding</keyword>
<feature type="domain" description="NB-ARC" evidence="7">
    <location>
        <begin position="380"/>
        <end position="547"/>
    </location>
</feature>
<sequence>MADLAIGISKTVVEALVNKVNNAIKEEKELWKIVERDTLFMKDEFEMMQSFLKTADWEQVKNTVGRTWVRQVRELSYDAEDSVDTIVHLDTKRSLWTIWRRFWASCNCNCGAPSELELAVDAIILLKGRVEEVSNRNKRYSFIYDSGSMTAMSQQLACVPAIGTTAAAVDILTEAWSTEQKLGGSVNFSMLINESCDSQRVIALWGTRGDLGVTSIIKEAYEGEVIRQKYRSRAWLKLAYPFNPREFIGSLAEQVYGNSGVEIIDIDVPTNAEQVAKYTDLVKNFVEQIKEHRYLVVLEGLSNMSEWQAVLTYLPDNRNGSRIVVSTKHLEIARLCAGESYQGFQRVEGGIVHSGFSLQNYLAESVEPVGRRPDENELSDLISSASRGERPPVISVWGFPGVGKSSLVKTVLSRQEISQIFPFKWYVDVSYPFNLTVLCWRMLTYTQQDVASRPLPQQGITDEQIINNCIEFLNNHPGIVVIDGLRTKEDWDSIKRLIPEPSHTSSIIVVVTAEESVAKYCTVQDASVNRVKALEPDDAIELFEKMMTIDRLVQISILEGTHTFRDDAHMKKEANYILAKCGGIPKVIMTLTRYLGAQQGDIWQRKLSLLKANFIHVMETNPEFVSLRDLFSWMHLKFDALPWYLKRCILYEPVFSEVKRTQMRPSHFVRRWIAEGYSKCTNSKTMEDYAAELFNRLTKKTASMGEWRVNSFFHEYINSRLMEERAVFFPLVVSIWDKSRSLIAMEGLGQHLVIRSSWNRNEDFVFEDEDFSHLQSLTVCGTWKPYFIPYTMKSLRVLDLEGTSNIYISDNHDELQRMLLLLPRLRFLSLRGHMEIEHLPDSLYGLRHLQTLDIRRTSVVYIELQKLKKLQYLRAGTALSWMDDRGIAAKEESTASRNSSGFLASWLLNLRLPGILGRGPAGPCNGIKVRGGINQLQDLHTLGAVNINTADGMGILDEICHLRQLKKLELSGVNRENSKFLSKSILNQKNWESLTLQLEKDNHSCQLGGSKLIGI</sequence>
<gene>
    <name evidence="10" type="ORF">HU200_034617</name>
</gene>
<dbReference type="OrthoDB" id="590002at2759"/>
<evidence type="ECO:0000256" key="3">
    <source>
        <dbReference type="ARBA" id="ARBA00022737"/>
    </source>
</evidence>
<evidence type="ECO:0000256" key="5">
    <source>
        <dbReference type="ARBA" id="ARBA00022821"/>
    </source>
</evidence>
<organism evidence="10 11">
    <name type="scientific">Digitaria exilis</name>
    <dbReference type="NCBI Taxonomy" id="1010633"/>
    <lineage>
        <taxon>Eukaryota</taxon>
        <taxon>Viridiplantae</taxon>
        <taxon>Streptophyta</taxon>
        <taxon>Embryophyta</taxon>
        <taxon>Tracheophyta</taxon>
        <taxon>Spermatophyta</taxon>
        <taxon>Magnoliopsida</taxon>
        <taxon>Liliopsida</taxon>
        <taxon>Poales</taxon>
        <taxon>Poaceae</taxon>
        <taxon>PACMAD clade</taxon>
        <taxon>Panicoideae</taxon>
        <taxon>Panicodae</taxon>
        <taxon>Paniceae</taxon>
        <taxon>Anthephorinae</taxon>
        <taxon>Digitaria</taxon>
    </lineage>
</organism>
<dbReference type="GO" id="GO:0043531">
    <property type="term" value="F:ADP binding"/>
    <property type="evidence" value="ECO:0007669"/>
    <property type="project" value="InterPro"/>
</dbReference>
<dbReference type="Pfam" id="PF18052">
    <property type="entry name" value="Rx_N"/>
    <property type="match status" value="1"/>
</dbReference>
<keyword evidence="2" id="KW-0433">Leucine-rich repeat</keyword>
<evidence type="ECO:0000256" key="6">
    <source>
        <dbReference type="ARBA" id="ARBA00023054"/>
    </source>
</evidence>
<dbReference type="InterPro" id="IPR041118">
    <property type="entry name" value="Rx_N"/>
</dbReference>
<keyword evidence="5" id="KW-0611">Plant defense</keyword>
<dbReference type="InterPro" id="IPR055414">
    <property type="entry name" value="LRR_R13L4/SHOC2-like"/>
</dbReference>
<dbReference type="Pfam" id="PF23598">
    <property type="entry name" value="LRR_14"/>
    <property type="match status" value="1"/>
</dbReference>
<evidence type="ECO:0000313" key="10">
    <source>
        <dbReference type="EMBL" id="KAF8700237.1"/>
    </source>
</evidence>
<feature type="domain" description="Disease resistance N-terminal" evidence="8">
    <location>
        <begin position="12"/>
        <end position="94"/>
    </location>
</feature>
<dbReference type="Gene3D" id="3.80.10.10">
    <property type="entry name" value="Ribonuclease Inhibitor"/>
    <property type="match status" value="1"/>
</dbReference>
<dbReference type="Pfam" id="PF00931">
    <property type="entry name" value="NB-ARC"/>
    <property type="match status" value="2"/>
</dbReference>
<dbReference type="Gene3D" id="3.40.50.300">
    <property type="entry name" value="P-loop containing nucleotide triphosphate hydrolases"/>
    <property type="match status" value="2"/>
</dbReference>
<dbReference type="SUPFAM" id="SSF52540">
    <property type="entry name" value="P-loop containing nucleoside triphosphate hydrolases"/>
    <property type="match status" value="2"/>
</dbReference>
<dbReference type="EMBL" id="JACEFO010001828">
    <property type="protein sequence ID" value="KAF8700237.1"/>
    <property type="molecule type" value="Genomic_DNA"/>
</dbReference>
<dbReference type="GO" id="GO:0098542">
    <property type="term" value="P:defense response to other organism"/>
    <property type="evidence" value="ECO:0007669"/>
    <property type="project" value="TreeGrafter"/>
</dbReference>
<comment type="caution">
    <text evidence="10">The sequence shown here is derived from an EMBL/GenBank/DDBJ whole genome shotgun (WGS) entry which is preliminary data.</text>
</comment>
<dbReference type="InterPro" id="IPR032675">
    <property type="entry name" value="LRR_dom_sf"/>
</dbReference>
<evidence type="ECO:0000313" key="11">
    <source>
        <dbReference type="Proteomes" id="UP000636709"/>
    </source>
</evidence>
<evidence type="ECO:0000256" key="4">
    <source>
        <dbReference type="ARBA" id="ARBA00022741"/>
    </source>
</evidence>
<dbReference type="PANTHER" id="PTHR23155">
    <property type="entry name" value="DISEASE RESISTANCE PROTEIN RP"/>
    <property type="match status" value="1"/>
</dbReference>
<evidence type="ECO:0000256" key="1">
    <source>
        <dbReference type="ARBA" id="ARBA00008894"/>
    </source>
</evidence>
<accession>A0A835BTU6</accession>
<comment type="similarity">
    <text evidence="1">Belongs to the disease resistance NB-LRR family.</text>
</comment>
<name>A0A835BTU6_9POAL</name>
<dbReference type="InterPro" id="IPR044974">
    <property type="entry name" value="Disease_R_plants"/>
</dbReference>
<keyword evidence="3" id="KW-0677">Repeat</keyword>
<reference evidence="10" key="1">
    <citation type="submission" date="2020-07" db="EMBL/GenBank/DDBJ databases">
        <title>Genome sequence and genetic diversity analysis of an under-domesticated orphan crop, white fonio (Digitaria exilis).</title>
        <authorList>
            <person name="Bennetzen J.L."/>
            <person name="Chen S."/>
            <person name="Ma X."/>
            <person name="Wang X."/>
            <person name="Yssel A.E.J."/>
            <person name="Chaluvadi S.R."/>
            <person name="Johnson M."/>
            <person name="Gangashetty P."/>
            <person name="Hamidou F."/>
            <person name="Sanogo M.D."/>
            <person name="Zwaenepoel A."/>
            <person name="Wallace J."/>
            <person name="Van De Peer Y."/>
            <person name="Van Deynze A."/>
        </authorList>
    </citation>
    <scope>NUCLEOTIDE SEQUENCE</scope>
    <source>
        <tissue evidence="10">Leaves</tissue>
    </source>
</reference>
<dbReference type="InterPro" id="IPR038005">
    <property type="entry name" value="RX-like_CC"/>
</dbReference>
<dbReference type="CDD" id="cd14798">
    <property type="entry name" value="RX-CC_like"/>
    <property type="match status" value="1"/>
</dbReference>
<evidence type="ECO:0000259" key="8">
    <source>
        <dbReference type="Pfam" id="PF18052"/>
    </source>
</evidence>
<dbReference type="SUPFAM" id="SSF52058">
    <property type="entry name" value="L domain-like"/>
    <property type="match status" value="1"/>
</dbReference>
<dbReference type="AlphaFoldDB" id="A0A835BTU6"/>